<comment type="caution">
    <text evidence="3">The sequence shown here is derived from an EMBL/GenBank/DDBJ whole genome shotgun (WGS) entry which is preliminary data.</text>
</comment>
<sequence>MLDKVIRELRSFEGIKRKNAIGPFVRKFVDHPDNVIASFGEDAAVIEVGEEILLLSADGIWSKLMEADPRWAGYCSILVNVHDIAGMGGNPVGLVDICTIGNQEIYDDITEGMATALKKLDVPMIGGHFNPDSQQSSIDVAILGKAEREEVIYSDRAEVGDNIIVGIDLDGRVHPSFDLNWDTTTMKESEEVRKGLNSMKRLGEKGLVNSGKDISNPGLIGTTGMLLEFSKKGGLIDLEEIPTPDDISFIEWLKMYPGVGFTVTASEENTSDVLEEFKDSGLTGKVIGEVSEDRKLNLRYEGREKTLFDFETEGITGL</sequence>
<dbReference type="Pfam" id="PF02769">
    <property type="entry name" value="AIRS_C"/>
    <property type="match status" value="1"/>
</dbReference>
<dbReference type="Gene3D" id="3.30.1330.10">
    <property type="entry name" value="PurM-like, N-terminal domain"/>
    <property type="match status" value="1"/>
</dbReference>
<reference evidence="3" key="1">
    <citation type="submission" date="2016-12" db="EMBL/GenBank/DDBJ databases">
        <title>Discovery of methanogenic haloarchaea.</title>
        <authorList>
            <person name="Sorokin D.Y."/>
            <person name="Makarova K.S."/>
            <person name="Abbas B."/>
            <person name="Ferrer M."/>
            <person name="Golyshin P.N."/>
        </authorList>
    </citation>
    <scope>NUCLEOTIDE SEQUENCE [LARGE SCALE GENOMIC DNA]</scope>
    <source>
        <strain evidence="3">HMET1</strain>
    </source>
</reference>
<dbReference type="PANTHER" id="PTHR30270:SF0">
    <property type="entry name" value="THIAMINE-MONOPHOSPHATE KINASE"/>
    <property type="match status" value="1"/>
</dbReference>
<dbReference type="PIRSF" id="PIRSF036540">
    <property type="entry name" value="UCP036540_AIR"/>
    <property type="match status" value="1"/>
</dbReference>
<dbReference type="SUPFAM" id="SSF56042">
    <property type="entry name" value="PurM C-terminal domain-like"/>
    <property type="match status" value="1"/>
</dbReference>
<dbReference type="InterPro" id="IPR017668">
    <property type="entry name" value="Methan_mark_2"/>
</dbReference>
<evidence type="ECO:0000259" key="2">
    <source>
        <dbReference type="Pfam" id="PF02769"/>
    </source>
</evidence>
<organism evidence="3 4">
    <name type="scientific">Methanohalarchaeum thermophilum</name>
    <dbReference type="NCBI Taxonomy" id="1903181"/>
    <lineage>
        <taxon>Archaea</taxon>
        <taxon>Methanobacteriati</taxon>
        <taxon>Methanobacteriota</taxon>
        <taxon>Methanonatronarchaeia</taxon>
        <taxon>Methanonatronarchaeales</taxon>
        <taxon>Methanonatronarchaeaceae</taxon>
        <taxon>Candidatus Methanohalarchaeum</taxon>
    </lineage>
</organism>
<dbReference type="GO" id="GO:0009228">
    <property type="term" value="P:thiamine biosynthetic process"/>
    <property type="evidence" value="ECO:0007669"/>
    <property type="project" value="InterPro"/>
</dbReference>
<evidence type="ECO:0000313" key="4">
    <source>
        <dbReference type="Proteomes" id="UP000185744"/>
    </source>
</evidence>
<dbReference type="NCBIfam" id="TIGR03267">
    <property type="entry name" value="methan_mark_2"/>
    <property type="match status" value="1"/>
</dbReference>
<dbReference type="EMBL" id="MSDW01000001">
    <property type="protein sequence ID" value="OKY78395.1"/>
    <property type="molecule type" value="Genomic_DNA"/>
</dbReference>
<dbReference type="PANTHER" id="PTHR30270">
    <property type="entry name" value="THIAMINE-MONOPHOSPHATE KINASE"/>
    <property type="match status" value="1"/>
</dbReference>
<protein>
    <submittedName>
        <fullName evidence="3">Selenophosphate synthetase-related protein</fullName>
    </submittedName>
</protein>
<dbReference type="InterPro" id="IPR011413">
    <property type="entry name" value="UCP036540_AIR"/>
</dbReference>
<dbReference type="AlphaFoldDB" id="A0A1Q6DVK5"/>
<feature type="domain" description="PurM-like N-terminal" evidence="1">
    <location>
        <begin position="40"/>
        <end position="145"/>
    </location>
</feature>
<dbReference type="GO" id="GO:0009030">
    <property type="term" value="F:thiamine-phosphate kinase activity"/>
    <property type="evidence" value="ECO:0007669"/>
    <property type="project" value="InterPro"/>
</dbReference>
<dbReference type="InterPro" id="IPR016188">
    <property type="entry name" value="PurM-like_N"/>
</dbReference>
<dbReference type="STRING" id="1903181.BTN85_0886"/>
<dbReference type="SUPFAM" id="SSF55326">
    <property type="entry name" value="PurM N-terminal domain-like"/>
    <property type="match status" value="1"/>
</dbReference>
<dbReference type="CDD" id="cd02192">
    <property type="entry name" value="PurM-like3"/>
    <property type="match status" value="1"/>
</dbReference>
<dbReference type="InterPro" id="IPR006283">
    <property type="entry name" value="ThiL-like"/>
</dbReference>
<dbReference type="InterPro" id="IPR010918">
    <property type="entry name" value="PurM-like_C_dom"/>
</dbReference>
<dbReference type="Proteomes" id="UP000185744">
    <property type="component" value="Unassembled WGS sequence"/>
</dbReference>
<accession>A0A1Q6DVK5</accession>
<dbReference type="Gene3D" id="3.90.650.10">
    <property type="entry name" value="PurM-like C-terminal domain"/>
    <property type="match status" value="1"/>
</dbReference>
<keyword evidence="4" id="KW-1185">Reference proteome</keyword>
<evidence type="ECO:0000259" key="1">
    <source>
        <dbReference type="Pfam" id="PF00586"/>
    </source>
</evidence>
<proteinExistence type="predicted"/>
<gene>
    <name evidence="3" type="ORF">BTN85_0886</name>
</gene>
<dbReference type="InParanoid" id="A0A1Q6DVK5"/>
<dbReference type="InterPro" id="IPR036921">
    <property type="entry name" value="PurM-like_N_sf"/>
</dbReference>
<dbReference type="Pfam" id="PF00586">
    <property type="entry name" value="AIRS"/>
    <property type="match status" value="1"/>
</dbReference>
<feature type="domain" description="PurM-like C-terminal" evidence="2">
    <location>
        <begin position="181"/>
        <end position="300"/>
    </location>
</feature>
<name>A0A1Q6DVK5_METT1</name>
<evidence type="ECO:0000313" key="3">
    <source>
        <dbReference type="EMBL" id="OKY78395.1"/>
    </source>
</evidence>
<dbReference type="InterPro" id="IPR036676">
    <property type="entry name" value="PurM-like_C_sf"/>
</dbReference>